<dbReference type="HOGENOM" id="CLU_2218912_0_0_6"/>
<dbReference type="PATRIC" id="fig|1217721.7.peg.3245"/>
<gene>
    <name evidence="3" type="ORF">HY57_15830</name>
</gene>
<dbReference type="EMBL" id="CP008884">
    <property type="protein sequence ID" value="AIF48601.1"/>
    <property type="molecule type" value="Genomic_DNA"/>
</dbReference>
<keyword evidence="4" id="KW-1185">Reference proteome</keyword>
<evidence type="ECO:0000313" key="3">
    <source>
        <dbReference type="EMBL" id="AIF48601.1"/>
    </source>
</evidence>
<feature type="signal peptide" evidence="2">
    <location>
        <begin position="1"/>
        <end position="19"/>
    </location>
</feature>
<dbReference type="RefSeq" id="WP_019463669.1">
    <property type="nucleotide sequence ID" value="NZ_ALOY01000068.1"/>
</dbReference>
<dbReference type="OrthoDB" id="5956190at2"/>
<dbReference type="AlphaFoldDB" id="A0A075K2Y6"/>
<accession>A0A075K2Y6</accession>
<sequence length="106" mass="10926">MFLACLFGLLLLVGTPVRTVQTSSASADGKAVATLVAADDVADTAADGQDASSPEDNSTNGGMDDILHPFDVAYLWAPMPTQAPASVSYDVGVHDPARLLRPPEAV</sequence>
<dbReference type="STRING" id="1217721.HY57_15830"/>
<protein>
    <recommendedName>
        <fullName evidence="5">Secreted protein</fullName>
    </recommendedName>
</protein>
<feature type="region of interest" description="Disordered" evidence="1">
    <location>
        <begin position="44"/>
        <end position="64"/>
    </location>
</feature>
<feature type="compositionally biased region" description="Polar residues" evidence="1">
    <location>
        <begin position="52"/>
        <end position="61"/>
    </location>
</feature>
<feature type="chain" id="PRO_5001707300" description="Secreted protein" evidence="2">
    <location>
        <begin position="20"/>
        <end position="106"/>
    </location>
</feature>
<dbReference type="Proteomes" id="UP000027987">
    <property type="component" value="Chromosome"/>
</dbReference>
<evidence type="ECO:0008006" key="5">
    <source>
        <dbReference type="Google" id="ProtNLM"/>
    </source>
</evidence>
<keyword evidence="2" id="KW-0732">Signal</keyword>
<reference evidence="3 4" key="1">
    <citation type="submission" date="2014-07" db="EMBL/GenBank/DDBJ databases">
        <title>Complete Genome Sequence of Dyella japonica Strain A8 Isolated from Malaysian Tropical Soil.</title>
        <authorList>
            <person name="Hui R.K.H."/>
            <person name="Chen J.-W."/>
            <person name="Chan K.-G."/>
            <person name="Leung F.C.C."/>
        </authorList>
    </citation>
    <scope>NUCLEOTIDE SEQUENCE [LARGE SCALE GENOMIC DNA]</scope>
    <source>
        <strain evidence="3 4">A8</strain>
    </source>
</reference>
<proteinExistence type="predicted"/>
<name>A0A075K2Y6_9GAMM</name>
<dbReference type="KEGG" id="dja:HY57_15830"/>
<evidence type="ECO:0000256" key="2">
    <source>
        <dbReference type="SAM" id="SignalP"/>
    </source>
</evidence>
<evidence type="ECO:0000313" key="4">
    <source>
        <dbReference type="Proteomes" id="UP000027987"/>
    </source>
</evidence>
<organism evidence="3 4">
    <name type="scientific">Dyella japonica A8</name>
    <dbReference type="NCBI Taxonomy" id="1217721"/>
    <lineage>
        <taxon>Bacteria</taxon>
        <taxon>Pseudomonadati</taxon>
        <taxon>Pseudomonadota</taxon>
        <taxon>Gammaproteobacteria</taxon>
        <taxon>Lysobacterales</taxon>
        <taxon>Rhodanobacteraceae</taxon>
        <taxon>Dyella</taxon>
    </lineage>
</organism>
<evidence type="ECO:0000256" key="1">
    <source>
        <dbReference type="SAM" id="MobiDB-lite"/>
    </source>
</evidence>